<feature type="transmembrane region" description="Helical" evidence="5">
    <location>
        <begin position="58"/>
        <end position="80"/>
    </location>
</feature>
<evidence type="ECO:0000256" key="3">
    <source>
        <dbReference type="ARBA" id="ARBA00022989"/>
    </source>
</evidence>
<dbReference type="PANTHER" id="PTHR12911">
    <property type="entry name" value="SAD1/UNC-84-LIKE PROTEIN-RELATED"/>
    <property type="match status" value="1"/>
</dbReference>
<organism evidence="7 8">
    <name type="scientific">Rhodofomes roseus</name>
    <dbReference type="NCBI Taxonomy" id="34475"/>
    <lineage>
        <taxon>Eukaryota</taxon>
        <taxon>Fungi</taxon>
        <taxon>Dikarya</taxon>
        <taxon>Basidiomycota</taxon>
        <taxon>Agaricomycotina</taxon>
        <taxon>Agaricomycetes</taxon>
        <taxon>Polyporales</taxon>
        <taxon>Rhodofomes</taxon>
    </lineage>
</organism>
<dbReference type="Proteomes" id="UP000814176">
    <property type="component" value="Unassembled WGS sequence"/>
</dbReference>
<dbReference type="PANTHER" id="PTHR12911:SF8">
    <property type="entry name" value="KLAROID PROTEIN-RELATED"/>
    <property type="match status" value="1"/>
</dbReference>
<keyword evidence="2 5" id="KW-0812">Transmembrane</keyword>
<feature type="domain" description="SUN" evidence="6">
    <location>
        <begin position="125"/>
        <end position="322"/>
    </location>
</feature>
<protein>
    <recommendedName>
        <fullName evidence="6">SUN domain-containing protein</fullName>
    </recommendedName>
</protein>
<proteinExistence type="predicted"/>
<dbReference type="PROSITE" id="PS51469">
    <property type="entry name" value="SUN"/>
    <property type="match status" value="1"/>
</dbReference>
<keyword evidence="8" id="KW-1185">Reference proteome</keyword>
<dbReference type="Pfam" id="PF07738">
    <property type="entry name" value="Sad1_UNC"/>
    <property type="match status" value="2"/>
</dbReference>
<dbReference type="GeneID" id="72005067"/>
<dbReference type="EMBL" id="JADCUA010000016">
    <property type="protein sequence ID" value="KAH9834084.1"/>
    <property type="molecule type" value="Genomic_DNA"/>
</dbReference>
<evidence type="ECO:0000313" key="7">
    <source>
        <dbReference type="EMBL" id="KAH9834084.1"/>
    </source>
</evidence>
<evidence type="ECO:0000256" key="2">
    <source>
        <dbReference type="ARBA" id="ARBA00022692"/>
    </source>
</evidence>
<evidence type="ECO:0000259" key="6">
    <source>
        <dbReference type="PROSITE" id="PS51469"/>
    </source>
</evidence>
<name>A0ABQ8KAA7_9APHY</name>
<evidence type="ECO:0000256" key="4">
    <source>
        <dbReference type="ARBA" id="ARBA00023136"/>
    </source>
</evidence>
<evidence type="ECO:0000256" key="1">
    <source>
        <dbReference type="ARBA" id="ARBA00004370"/>
    </source>
</evidence>
<evidence type="ECO:0000256" key="5">
    <source>
        <dbReference type="SAM" id="Phobius"/>
    </source>
</evidence>
<dbReference type="RefSeq" id="XP_047776740.1">
    <property type="nucleotide sequence ID" value="XM_047924335.1"/>
</dbReference>
<keyword evidence="4 5" id="KW-0472">Membrane</keyword>
<sequence length="322" mass="35673">MRNDDTPYASRRFLYREDSAAWPAAGQGDKVVRFEPTNSLASEQTEPEARTVQRGANYTFVSILLAIVFLVLAILLQLSLRADIDFSQHIFHVLSLRGPQRHDPGSLLTPALRQAVEDIVMERIKAHVQAGRGQRDYALKAAGGRIAPDLTTGCTGMFNWECDAPNAAIDDDMRVGKCWNIHSVPAQLAIVLPEVILPSHVTVEHISKEIAPDIHVAPRNVTLWGIIDGKSNVARFEQLLRTDPSLQVAADRRPPIAKNHRYIPLSSFAYDIHAEEPMQTFAVAESIHSANITFAVFILEITDNWGGASTCLYRVRIHGTSP</sequence>
<comment type="caution">
    <text evidence="7">The sequence shown here is derived from an EMBL/GenBank/DDBJ whole genome shotgun (WGS) entry which is preliminary data.</text>
</comment>
<reference evidence="7 8" key="1">
    <citation type="journal article" date="2021" name="Environ. Microbiol.">
        <title>Gene family expansions and transcriptome signatures uncover fungal adaptations to wood decay.</title>
        <authorList>
            <person name="Hage H."/>
            <person name="Miyauchi S."/>
            <person name="Viragh M."/>
            <person name="Drula E."/>
            <person name="Min B."/>
            <person name="Chaduli D."/>
            <person name="Navarro D."/>
            <person name="Favel A."/>
            <person name="Norest M."/>
            <person name="Lesage-Meessen L."/>
            <person name="Balint B."/>
            <person name="Merenyi Z."/>
            <person name="de Eugenio L."/>
            <person name="Morin E."/>
            <person name="Martinez A.T."/>
            <person name="Baldrian P."/>
            <person name="Stursova M."/>
            <person name="Martinez M.J."/>
            <person name="Novotny C."/>
            <person name="Magnuson J.K."/>
            <person name="Spatafora J.W."/>
            <person name="Maurice S."/>
            <person name="Pangilinan J."/>
            <person name="Andreopoulos W."/>
            <person name="LaButti K."/>
            <person name="Hundley H."/>
            <person name="Na H."/>
            <person name="Kuo A."/>
            <person name="Barry K."/>
            <person name="Lipzen A."/>
            <person name="Henrissat B."/>
            <person name="Riley R."/>
            <person name="Ahrendt S."/>
            <person name="Nagy L.G."/>
            <person name="Grigoriev I.V."/>
            <person name="Martin F."/>
            <person name="Rosso M.N."/>
        </authorList>
    </citation>
    <scope>NUCLEOTIDE SEQUENCE [LARGE SCALE GENOMIC DNA]</scope>
    <source>
        <strain evidence="7 8">CIRM-BRFM 1785</strain>
    </source>
</reference>
<dbReference type="InterPro" id="IPR012919">
    <property type="entry name" value="SUN_dom"/>
</dbReference>
<evidence type="ECO:0000313" key="8">
    <source>
        <dbReference type="Proteomes" id="UP000814176"/>
    </source>
</evidence>
<accession>A0ABQ8KAA7</accession>
<gene>
    <name evidence="7" type="ORF">C8Q71DRAFT_771031</name>
</gene>
<dbReference type="InterPro" id="IPR045119">
    <property type="entry name" value="SUN1-5"/>
</dbReference>
<dbReference type="Gene3D" id="2.60.120.260">
    <property type="entry name" value="Galactose-binding domain-like"/>
    <property type="match status" value="1"/>
</dbReference>
<comment type="subcellular location">
    <subcellularLocation>
        <location evidence="1">Membrane</location>
    </subcellularLocation>
</comment>
<keyword evidence="3 5" id="KW-1133">Transmembrane helix</keyword>